<dbReference type="OrthoDB" id="2678566at2"/>
<dbReference type="HOGENOM" id="CLU_113335_0_0_9"/>
<feature type="transmembrane region" description="Helical" evidence="1">
    <location>
        <begin position="58"/>
        <end position="78"/>
    </location>
</feature>
<reference evidence="2" key="1">
    <citation type="submission" date="2014-08" db="EMBL/GenBank/DDBJ databases">
        <title>Comparative genomics of the Paenibacillus odorifer group.</title>
        <authorList>
            <person name="den Bakker H.C."/>
            <person name="Tsai Y.-C.Y.-C."/>
            <person name="Martin N."/>
            <person name="Korlach J."/>
            <person name="Wiedmann M."/>
        </authorList>
    </citation>
    <scope>NUCLEOTIDE SEQUENCE [LARGE SCALE GENOMIC DNA]</scope>
    <source>
        <strain evidence="2">DSM 13188</strain>
    </source>
</reference>
<organism evidence="2 3">
    <name type="scientific">Paenibacillus borealis</name>
    <dbReference type="NCBI Taxonomy" id="160799"/>
    <lineage>
        <taxon>Bacteria</taxon>
        <taxon>Bacillati</taxon>
        <taxon>Bacillota</taxon>
        <taxon>Bacilli</taxon>
        <taxon>Bacillales</taxon>
        <taxon>Paenibacillaceae</taxon>
        <taxon>Paenibacillus</taxon>
    </lineage>
</organism>
<gene>
    <name evidence="2" type="ORF">PBOR_15235</name>
</gene>
<evidence type="ECO:0000313" key="3">
    <source>
        <dbReference type="Proteomes" id="UP000029518"/>
    </source>
</evidence>
<keyword evidence="3" id="KW-1185">Reference proteome</keyword>
<keyword evidence="1" id="KW-0472">Membrane</keyword>
<accession>A0A089LBC2</accession>
<dbReference type="KEGG" id="pbd:PBOR_15235"/>
<dbReference type="AlphaFoldDB" id="A0A089LBC2"/>
<dbReference type="RefSeq" id="WP_042212760.1">
    <property type="nucleotide sequence ID" value="NZ_CP009285.1"/>
</dbReference>
<feature type="transmembrane region" description="Helical" evidence="1">
    <location>
        <begin position="183"/>
        <end position="201"/>
    </location>
</feature>
<dbReference type="Proteomes" id="UP000029518">
    <property type="component" value="Chromosome"/>
</dbReference>
<evidence type="ECO:0000313" key="2">
    <source>
        <dbReference type="EMBL" id="AIQ58132.1"/>
    </source>
</evidence>
<evidence type="ECO:0000256" key="1">
    <source>
        <dbReference type="SAM" id="Phobius"/>
    </source>
</evidence>
<name>A0A089LBC2_PAEBO</name>
<feature type="transmembrane region" description="Helical" evidence="1">
    <location>
        <begin position="90"/>
        <end position="110"/>
    </location>
</feature>
<sequence>MSWEPVGFMFFSGIEAFSLYFLIMCLFRFRFQEHVWQALSLTLLINLQSYVLRNDFTLGNIMPLVTIGFFVLFFAVFVRMSLILSLLSTISGYVIFGVVQTGIAILLFGSIDAAKSGISNGYILQSVSGVLIISGAWLVYRLGYGFSFDLNKLKFKFEDISVILLIMLFLISISSVLYYNETYINIIYFAVTSAYLLYYAIRKDQKSD</sequence>
<protein>
    <submittedName>
        <fullName evidence="2">Uncharacterized protein</fullName>
    </submittedName>
</protein>
<dbReference type="EMBL" id="CP009285">
    <property type="protein sequence ID" value="AIQ58132.1"/>
    <property type="molecule type" value="Genomic_DNA"/>
</dbReference>
<keyword evidence="1" id="KW-1133">Transmembrane helix</keyword>
<feature type="transmembrane region" description="Helical" evidence="1">
    <location>
        <begin position="160"/>
        <end position="177"/>
    </location>
</feature>
<feature type="transmembrane region" description="Helical" evidence="1">
    <location>
        <begin position="6"/>
        <end position="27"/>
    </location>
</feature>
<keyword evidence="1" id="KW-0812">Transmembrane</keyword>
<proteinExistence type="predicted"/>
<feature type="transmembrane region" description="Helical" evidence="1">
    <location>
        <begin position="122"/>
        <end position="140"/>
    </location>
</feature>